<dbReference type="RefSeq" id="WP_377816846.1">
    <property type="nucleotide sequence ID" value="NZ_JBHSLU010000020.1"/>
</dbReference>
<sequence>MTTINALSLADIELDLPLWPVTDDLAGFANQLSLKAGLEQGYAAFAAKAFSLGEISARAIGYANEVTRFVALAGTSDRQQIAYLFDVLIALSLLDAAATVTVALAPPRSKRDFAARRRVLDDVVAAVGSDQEFAALARKAFAHPGMDDTGHADLTFDAATVPGLDEVRDGQPAMIGLEQGLSLMSFLRNLAPVNTLIERASLQLDDADRFAVANEADEVDREWLDRLQGAYHGAGLLAAADLARAGLIAAVATQDDETSGDRINAITDRLRDERLRDVVLFAQAAAERLKELRLMQRRIADSERQR</sequence>
<accession>A0ABW0P1U2</accession>
<gene>
    <name evidence="1" type="ORF">ACFPN9_10470</name>
</gene>
<protein>
    <submittedName>
        <fullName evidence="1">Uncharacterized protein</fullName>
    </submittedName>
</protein>
<comment type="caution">
    <text evidence="1">The sequence shown here is derived from an EMBL/GenBank/DDBJ whole genome shotgun (WGS) entry which is preliminary data.</text>
</comment>
<name>A0ABW0P1U2_9HYPH</name>
<reference evidence="2" key="1">
    <citation type="journal article" date="2019" name="Int. J. Syst. Evol. Microbiol.">
        <title>The Global Catalogue of Microorganisms (GCM) 10K type strain sequencing project: providing services to taxonomists for standard genome sequencing and annotation.</title>
        <authorList>
            <consortium name="The Broad Institute Genomics Platform"/>
            <consortium name="The Broad Institute Genome Sequencing Center for Infectious Disease"/>
            <person name="Wu L."/>
            <person name="Ma J."/>
        </authorList>
    </citation>
    <scope>NUCLEOTIDE SEQUENCE [LARGE SCALE GENOMIC DNA]</scope>
    <source>
        <strain evidence="2">CCUG 43117</strain>
    </source>
</reference>
<evidence type="ECO:0000313" key="1">
    <source>
        <dbReference type="EMBL" id="MFC5505682.1"/>
    </source>
</evidence>
<proteinExistence type="predicted"/>
<dbReference type="Proteomes" id="UP001596060">
    <property type="component" value="Unassembled WGS sequence"/>
</dbReference>
<evidence type="ECO:0000313" key="2">
    <source>
        <dbReference type="Proteomes" id="UP001596060"/>
    </source>
</evidence>
<keyword evidence="2" id="KW-1185">Reference proteome</keyword>
<organism evidence="1 2">
    <name type="scientific">Bosea massiliensis</name>
    <dbReference type="NCBI Taxonomy" id="151419"/>
    <lineage>
        <taxon>Bacteria</taxon>
        <taxon>Pseudomonadati</taxon>
        <taxon>Pseudomonadota</taxon>
        <taxon>Alphaproteobacteria</taxon>
        <taxon>Hyphomicrobiales</taxon>
        <taxon>Boseaceae</taxon>
        <taxon>Bosea</taxon>
    </lineage>
</organism>
<dbReference type="EMBL" id="JBHSLU010000020">
    <property type="protein sequence ID" value="MFC5505682.1"/>
    <property type="molecule type" value="Genomic_DNA"/>
</dbReference>